<evidence type="ECO:0000313" key="4">
    <source>
        <dbReference type="Proteomes" id="UP000249890"/>
    </source>
</evidence>
<dbReference type="InterPro" id="IPR002589">
    <property type="entry name" value="Macro_dom"/>
</dbReference>
<dbReference type="AlphaFoldDB" id="A0A2Z2KQP4"/>
<accession>A0A2Z2KQP4</accession>
<sequence>MIKIIEGNLLDATEDIIGHQVNCKGMMGSGLALQIKNRYPHVFAGYGLRCLEGKYATGLLGECQIISCDMKSVANLFGQHGFGRDKQHTNLLALEVALYKLRDYSKSKKLTVALPFKMGSDRGGADWNEVYKMIDEVFEDYEVTLYKFN</sequence>
<dbReference type="InterPro" id="IPR043472">
    <property type="entry name" value="Macro_dom-like"/>
</dbReference>
<protein>
    <recommendedName>
        <fullName evidence="2">Macro domain-containing protein</fullName>
    </recommendedName>
</protein>
<dbReference type="PROSITE" id="PS51154">
    <property type="entry name" value="MACRO"/>
    <property type="match status" value="1"/>
</dbReference>
<dbReference type="PANTHER" id="PTHR12521">
    <property type="entry name" value="PROTEIN C6ORF130"/>
    <property type="match status" value="1"/>
</dbReference>
<organism evidence="3 4">
    <name type="scientific">Paenibacillus donghaensis</name>
    <dbReference type="NCBI Taxonomy" id="414771"/>
    <lineage>
        <taxon>Bacteria</taxon>
        <taxon>Bacillati</taxon>
        <taxon>Bacillota</taxon>
        <taxon>Bacilli</taxon>
        <taxon>Bacillales</taxon>
        <taxon>Paenibacillaceae</taxon>
        <taxon>Paenibacillus</taxon>
    </lineage>
</organism>
<proteinExistence type="predicted"/>
<dbReference type="OrthoDB" id="9780211at2"/>
<reference evidence="3 4" key="1">
    <citation type="submission" date="2017-06" db="EMBL/GenBank/DDBJ databases">
        <title>Complete genome sequence of Paenibacillus donghaensis KCTC 13049T isolated from East Sea sediment, South Korea.</title>
        <authorList>
            <person name="Jung B.K."/>
            <person name="Hong S.-J."/>
            <person name="Shin J.-H."/>
        </authorList>
    </citation>
    <scope>NUCLEOTIDE SEQUENCE [LARGE SCALE GENOMIC DNA]</scope>
    <source>
        <strain evidence="3 4">KCTC 13049</strain>
    </source>
</reference>
<dbReference type="Proteomes" id="UP000249890">
    <property type="component" value="Chromosome"/>
</dbReference>
<evidence type="ECO:0000256" key="1">
    <source>
        <dbReference type="ARBA" id="ARBA00035885"/>
    </source>
</evidence>
<keyword evidence="4" id="KW-1185">Reference proteome</keyword>
<gene>
    <name evidence="3" type="ORF">B9T62_18815</name>
</gene>
<dbReference type="RefSeq" id="WP_087916659.1">
    <property type="nucleotide sequence ID" value="NZ_CP021780.1"/>
</dbReference>
<dbReference type="EMBL" id="CP021780">
    <property type="protein sequence ID" value="ASA22661.1"/>
    <property type="molecule type" value="Genomic_DNA"/>
</dbReference>
<dbReference type="InterPro" id="IPR050892">
    <property type="entry name" value="ADP-ribose_metab_enzymes"/>
</dbReference>
<dbReference type="PANTHER" id="PTHR12521:SF0">
    <property type="entry name" value="ADP-RIBOSE GLYCOHYDROLASE OARD1"/>
    <property type="match status" value="1"/>
</dbReference>
<comment type="catalytic activity">
    <reaction evidence="1">
        <text>an N-(ADP-alpha-D-ribosyl)-thymidine in DNA + H2O = a thymidine in DNA + ADP-D-ribose</text>
        <dbReference type="Rhea" id="RHEA:71655"/>
        <dbReference type="Rhea" id="RHEA-COMP:13556"/>
        <dbReference type="Rhea" id="RHEA-COMP:18051"/>
        <dbReference type="ChEBI" id="CHEBI:15377"/>
        <dbReference type="ChEBI" id="CHEBI:57967"/>
        <dbReference type="ChEBI" id="CHEBI:137386"/>
        <dbReference type="ChEBI" id="CHEBI:191199"/>
    </reaction>
    <physiologicalReaction direction="left-to-right" evidence="1">
        <dbReference type="Rhea" id="RHEA:71656"/>
    </physiologicalReaction>
</comment>
<dbReference type="SUPFAM" id="SSF52949">
    <property type="entry name" value="Macro domain-like"/>
    <property type="match status" value="1"/>
</dbReference>
<name>A0A2Z2KQP4_9BACL</name>
<feature type="domain" description="Macro" evidence="2">
    <location>
        <begin position="1"/>
        <end position="149"/>
    </location>
</feature>
<evidence type="ECO:0000259" key="2">
    <source>
        <dbReference type="PROSITE" id="PS51154"/>
    </source>
</evidence>
<evidence type="ECO:0000313" key="3">
    <source>
        <dbReference type="EMBL" id="ASA22661.1"/>
    </source>
</evidence>
<dbReference type="KEGG" id="pdh:B9T62_18815"/>
<dbReference type="GO" id="GO:0140291">
    <property type="term" value="P:peptidyl-glutamate ADP-deribosylation"/>
    <property type="evidence" value="ECO:0007669"/>
    <property type="project" value="TreeGrafter"/>
</dbReference>
<dbReference type="Gene3D" id="3.40.220.10">
    <property type="entry name" value="Leucine Aminopeptidase, subunit E, domain 1"/>
    <property type="match status" value="1"/>
</dbReference>